<evidence type="ECO:0000313" key="6">
    <source>
        <dbReference type="EMBL" id="KAK9175633.1"/>
    </source>
</evidence>
<organism evidence="6 7">
    <name type="scientific">Citrus x changshan-huyou</name>
    <dbReference type="NCBI Taxonomy" id="2935761"/>
    <lineage>
        <taxon>Eukaryota</taxon>
        <taxon>Viridiplantae</taxon>
        <taxon>Streptophyta</taxon>
        <taxon>Embryophyta</taxon>
        <taxon>Tracheophyta</taxon>
        <taxon>Spermatophyta</taxon>
        <taxon>Magnoliopsida</taxon>
        <taxon>eudicotyledons</taxon>
        <taxon>Gunneridae</taxon>
        <taxon>Pentapetalae</taxon>
        <taxon>rosids</taxon>
        <taxon>malvids</taxon>
        <taxon>Sapindales</taxon>
        <taxon>Rutaceae</taxon>
        <taxon>Aurantioideae</taxon>
        <taxon>Citrus</taxon>
    </lineage>
</organism>
<keyword evidence="7" id="KW-1185">Reference proteome</keyword>
<reference evidence="6 7" key="1">
    <citation type="submission" date="2024-05" db="EMBL/GenBank/DDBJ databases">
        <title>Haplotype-resolved chromosome-level genome assembly of Huyou (Citrus changshanensis).</title>
        <authorList>
            <person name="Miao C."/>
            <person name="Chen W."/>
            <person name="Wu Y."/>
            <person name="Wang L."/>
            <person name="Zhao S."/>
            <person name="Grierson D."/>
            <person name="Xu C."/>
            <person name="Chen K."/>
        </authorList>
    </citation>
    <scope>NUCLEOTIDE SEQUENCE [LARGE SCALE GENOMIC DNA]</scope>
    <source>
        <strain evidence="6">01-14</strain>
        <tissue evidence="6">Leaf</tissue>
    </source>
</reference>
<dbReference type="FunFam" id="3.40.50.2000:FF:000060">
    <property type="entry name" value="Glycosyltransferase"/>
    <property type="match status" value="1"/>
</dbReference>
<dbReference type="Pfam" id="PF26168">
    <property type="entry name" value="Glyco_transf_N"/>
    <property type="match status" value="1"/>
</dbReference>
<comment type="caution">
    <text evidence="6">The sequence shown here is derived from an EMBL/GenBank/DDBJ whole genome shotgun (WGS) entry which is preliminary data.</text>
</comment>
<accession>A0AAP0LJ01</accession>
<dbReference type="InterPro" id="IPR058980">
    <property type="entry name" value="Glyco_transf_N"/>
</dbReference>
<dbReference type="PANTHER" id="PTHR48044">
    <property type="entry name" value="GLYCOSYLTRANSFERASE"/>
    <property type="match status" value="1"/>
</dbReference>
<dbReference type="SUPFAM" id="SSF53756">
    <property type="entry name" value="UDP-Glycosyltransferase/glycogen phosphorylase"/>
    <property type="match status" value="1"/>
</dbReference>
<dbReference type="PANTHER" id="PTHR48044:SF9">
    <property type="entry name" value="UDP-GLYCOSYLTRANSFERASE SUPERFAMILY PROTEIN"/>
    <property type="match status" value="1"/>
</dbReference>
<dbReference type="PROSITE" id="PS00375">
    <property type="entry name" value="UDPGT"/>
    <property type="match status" value="1"/>
</dbReference>
<evidence type="ECO:0000256" key="3">
    <source>
        <dbReference type="RuleBase" id="RU003718"/>
    </source>
</evidence>
<dbReference type="GO" id="GO:0008194">
    <property type="term" value="F:UDP-glycosyltransferase activity"/>
    <property type="evidence" value="ECO:0007669"/>
    <property type="project" value="InterPro"/>
</dbReference>
<evidence type="ECO:0000256" key="4">
    <source>
        <dbReference type="RuleBase" id="RU362057"/>
    </source>
</evidence>
<evidence type="ECO:0000256" key="2">
    <source>
        <dbReference type="ARBA" id="ARBA00022679"/>
    </source>
</evidence>
<protein>
    <recommendedName>
        <fullName evidence="4">Glycosyltransferase</fullName>
        <ecNumber evidence="4">2.4.1.-</ecNumber>
    </recommendedName>
</protein>
<evidence type="ECO:0000313" key="7">
    <source>
        <dbReference type="Proteomes" id="UP001428341"/>
    </source>
</evidence>
<proteinExistence type="inferred from homology"/>
<dbReference type="Pfam" id="PF00201">
    <property type="entry name" value="UDPGT"/>
    <property type="match status" value="1"/>
</dbReference>
<evidence type="ECO:0000259" key="5">
    <source>
        <dbReference type="Pfam" id="PF26168"/>
    </source>
</evidence>
<keyword evidence="2 3" id="KW-0808">Transferase</keyword>
<feature type="domain" description="Glycosyltransferase N-terminal" evidence="5">
    <location>
        <begin position="11"/>
        <end position="235"/>
    </location>
</feature>
<evidence type="ECO:0000256" key="1">
    <source>
        <dbReference type="ARBA" id="ARBA00009995"/>
    </source>
</evidence>
<name>A0AAP0LJ01_9ROSI</name>
<comment type="similarity">
    <text evidence="1 3">Belongs to the UDP-glycosyltransferase family.</text>
</comment>
<dbReference type="Gene3D" id="3.40.50.2000">
    <property type="entry name" value="Glycogen Phosphorylase B"/>
    <property type="match status" value="2"/>
</dbReference>
<dbReference type="InterPro" id="IPR035595">
    <property type="entry name" value="UDP_glycos_trans_CS"/>
</dbReference>
<sequence>METKHHNRKPSILMLPWLAHGHITPYLALAKKLSQQNFHIYFCSTSINLQSISQNLGENFSASIQLTDLQLPCTFPELHDPYNHTTKNIPRCLIPTLIAAFDAAKPAFCNVLETLKPTLVIYDLFQPWAAEAAYQHDIAAVAFLTTAAASFSFFLHNSSLKFPFPEFDLPESEIQKMTQFKHRIVNGTENKDRFLKAIDLSCKLVLIKTSREIESKYLDYFSYITKKETIPVGPLVQEPVYTDNNDDTKIMDWLSRKEPSSVVYVSFGSEYFLSQEEMNEIASGLLLSEVSFIWVVRFHSEGKFSIEEALPQSFSKEIHGNNKGMVVQGWAPQAKILGHGSIGGFVSHCGWGSTVEGIMYGVPIIAVPMVLDQLFNAKMVADIGVGLEVPREEINQRVRKKDLARVIKQVVEQEEGQQIKRKAKELSESIKKKGDDEEINVVEKLLRLVKAPS</sequence>
<dbReference type="InterPro" id="IPR002213">
    <property type="entry name" value="UDP_glucos_trans"/>
</dbReference>
<keyword evidence="3" id="KW-0328">Glycosyltransferase</keyword>
<dbReference type="AlphaFoldDB" id="A0AAP0LJ01"/>
<dbReference type="Proteomes" id="UP001428341">
    <property type="component" value="Unassembled WGS sequence"/>
</dbReference>
<dbReference type="EC" id="2.4.1.-" evidence="4"/>
<dbReference type="GO" id="GO:1901137">
    <property type="term" value="P:carbohydrate derivative biosynthetic process"/>
    <property type="evidence" value="ECO:0007669"/>
    <property type="project" value="UniProtKB-ARBA"/>
</dbReference>
<dbReference type="EMBL" id="JBCGBO010000025">
    <property type="protein sequence ID" value="KAK9175633.1"/>
    <property type="molecule type" value="Genomic_DNA"/>
</dbReference>
<dbReference type="CDD" id="cd03784">
    <property type="entry name" value="GT1_Gtf-like"/>
    <property type="match status" value="1"/>
</dbReference>
<gene>
    <name evidence="6" type="ORF">WN944_027640</name>
</gene>